<dbReference type="InterPro" id="IPR036291">
    <property type="entry name" value="NAD(P)-bd_dom_sf"/>
</dbReference>
<evidence type="ECO:0000256" key="1">
    <source>
        <dbReference type="ARBA" id="ARBA00022490"/>
    </source>
</evidence>
<dbReference type="Gene3D" id="3.30.1370.170">
    <property type="match status" value="1"/>
</dbReference>
<evidence type="ECO:0000256" key="4">
    <source>
        <dbReference type="ARBA" id="ARBA00023096"/>
    </source>
</evidence>
<evidence type="ECO:0000256" key="3">
    <source>
        <dbReference type="ARBA" id="ARBA00023027"/>
    </source>
</evidence>
<keyword evidence="2 5" id="KW-0560">Oxidoreductase</keyword>
<gene>
    <name evidence="8" type="ORF">R0137_12225</name>
</gene>
<evidence type="ECO:0000313" key="9">
    <source>
        <dbReference type="Proteomes" id="UP001626549"/>
    </source>
</evidence>
<dbReference type="RefSeq" id="WP_407326696.1">
    <property type="nucleotide sequence ID" value="NZ_CP136865.1"/>
</dbReference>
<protein>
    <submittedName>
        <fullName evidence="8">4-phosphoerythronate dehydrogenase</fullName>
    </submittedName>
</protein>
<keyword evidence="9" id="KW-1185">Reference proteome</keyword>
<evidence type="ECO:0000259" key="6">
    <source>
        <dbReference type="Pfam" id="PF00389"/>
    </source>
</evidence>
<evidence type="ECO:0000256" key="2">
    <source>
        <dbReference type="ARBA" id="ARBA00023002"/>
    </source>
</evidence>
<proteinExistence type="inferred from homology"/>
<evidence type="ECO:0000259" key="7">
    <source>
        <dbReference type="Pfam" id="PF02826"/>
    </source>
</evidence>
<keyword evidence="4" id="KW-0664">Pyridoxine biosynthesis</keyword>
<sequence>MIRVLADQNMVGLDLLPSEGLEIRTLPGRSISAADLEEVDALWVRSITPVTQELVQKSQLRFVGTATAGVEHVDQDALAANGIRFAAAPGANANSVVEYVLAALAELQEPWERLEAGDALGIVGHGHVGRLLAQVAGDLGWHVKVYDPWLAAEDAEVDWASLQDILDCRVISLHCSLHQQSPWPSYHLIDAEALAALDNRQWLINAARGAVIDNRALLKHLQSESPVNCVLDVWEGEPECDWSLLAMPSLKLASAHIAGYSWEAKWNATKMLYEHLRKMQLVETPIQIDENTVADLAPVQETGCSAARELIQQRYTIAEDNLLFRNLAKLPAAERAAGFDALRREYRKREELRGTRLPFVGGDASPPLRRMARALGVALA</sequence>
<dbReference type="PANTHER" id="PTHR42938">
    <property type="entry name" value="FORMATE DEHYDROGENASE 1"/>
    <property type="match status" value="1"/>
</dbReference>
<dbReference type="InterPro" id="IPR006139">
    <property type="entry name" value="D-isomer_2_OHA_DH_cat_dom"/>
</dbReference>
<dbReference type="InterPro" id="IPR006140">
    <property type="entry name" value="D-isomer_DH_NAD-bd"/>
</dbReference>
<feature type="domain" description="D-isomer specific 2-hydroxyacid dehydrogenase catalytic" evidence="6">
    <location>
        <begin position="33"/>
        <end position="278"/>
    </location>
</feature>
<feature type="domain" description="D-isomer specific 2-hydroxyacid dehydrogenase NAD-binding" evidence="7">
    <location>
        <begin position="116"/>
        <end position="258"/>
    </location>
</feature>
<dbReference type="Pfam" id="PF00389">
    <property type="entry name" value="2-Hacid_dh"/>
    <property type="match status" value="1"/>
</dbReference>
<dbReference type="EMBL" id="CP136865">
    <property type="protein sequence ID" value="WOJ96004.1"/>
    <property type="molecule type" value="Genomic_DNA"/>
</dbReference>
<dbReference type="Proteomes" id="UP001626549">
    <property type="component" value="Chromosome"/>
</dbReference>
<dbReference type="SUPFAM" id="SSF52283">
    <property type="entry name" value="Formate/glycerate dehydrogenase catalytic domain-like"/>
    <property type="match status" value="1"/>
</dbReference>
<reference evidence="8 9" key="1">
    <citation type="submission" date="2023-10" db="EMBL/GenBank/DDBJ databases">
        <title>Two novel species belonging to the OM43/NOR5 clade.</title>
        <authorList>
            <person name="Park M."/>
        </authorList>
    </citation>
    <scope>NUCLEOTIDE SEQUENCE [LARGE SCALE GENOMIC DNA]</scope>
    <source>
        <strain evidence="8 9">IMCC45268</strain>
    </source>
</reference>
<dbReference type="SUPFAM" id="SSF51735">
    <property type="entry name" value="NAD(P)-binding Rossmann-fold domains"/>
    <property type="match status" value="1"/>
</dbReference>
<dbReference type="PROSITE" id="PS00065">
    <property type="entry name" value="D_2_HYDROXYACID_DH_1"/>
    <property type="match status" value="1"/>
</dbReference>
<dbReference type="CDD" id="cd12158">
    <property type="entry name" value="ErythrP_dh"/>
    <property type="match status" value="1"/>
</dbReference>
<dbReference type="Pfam" id="PF02826">
    <property type="entry name" value="2-Hacid_dh_C"/>
    <property type="match status" value="1"/>
</dbReference>
<dbReference type="Gene3D" id="3.40.50.720">
    <property type="entry name" value="NAD(P)-binding Rossmann-like Domain"/>
    <property type="match status" value="2"/>
</dbReference>
<evidence type="ECO:0000256" key="5">
    <source>
        <dbReference type="RuleBase" id="RU003719"/>
    </source>
</evidence>
<comment type="similarity">
    <text evidence="5">Belongs to the D-isomer specific 2-hydroxyacid dehydrogenase family.</text>
</comment>
<dbReference type="InterPro" id="IPR029752">
    <property type="entry name" value="D-isomer_DH_CS1"/>
</dbReference>
<dbReference type="PANTHER" id="PTHR42938:SF9">
    <property type="entry name" value="FORMATE DEHYDROGENASE 1"/>
    <property type="match status" value="1"/>
</dbReference>
<keyword evidence="1" id="KW-0963">Cytoplasm</keyword>
<accession>A0ABZ0IBS0</accession>
<name>A0ABZ0IBS0_9GAMM</name>
<dbReference type="InterPro" id="IPR038251">
    <property type="entry name" value="PdxB_dimer_sf"/>
</dbReference>
<organism evidence="8 9">
    <name type="scientific">Congregibacter brevis</name>
    <dbReference type="NCBI Taxonomy" id="3081201"/>
    <lineage>
        <taxon>Bacteria</taxon>
        <taxon>Pseudomonadati</taxon>
        <taxon>Pseudomonadota</taxon>
        <taxon>Gammaproteobacteria</taxon>
        <taxon>Cellvibrionales</taxon>
        <taxon>Halieaceae</taxon>
        <taxon>Congregibacter</taxon>
    </lineage>
</organism>
<dbReference type="InterPro" id="IPR020921">
    <property type="entry name" value="Erythronate-4-P_DHase"/>
</dbReference>
<evidence type="ECO:0000313" key="8">
    <source>
        <dbReference type="EMBL" id="WOJ96004.1"/>
    </source>
</evidence>
<keyword evidence="3" id="KW-0520">NAD</keyword>